<dbReference type="RefSeq" id="WP_141608891.1">
    <property type="nucleotide sequence ID" value="NZ_VIGC02000005.1"/>
</dbReference>
<protein>
    <submittedName>
        <fullName evidence="2">Uncharacterized protein</fullName>
    </submittedName>
</protein>
<organism evidence="2 3">
    <name type="scientific">Litorilinea aerophila</name>
    <dbReference type="NCBI Taxonomy" id="1204385"/>
    <lineage>
        <taxon>Bacteria</taxon>
        <taxon>Bacillati</taxon>
        <taxon>Chloroflexota</taxon>
        <taxon>Caldilineae</taxon>
        <taxon>Caldilineales</taxon>
        <taxon>Caldilineaceae</taxon>
        <taxon>Litorilinea</taxon>
    </lineage>
</organism>
<sequence length="121" mass="12968">MAMPIKSLVNQPTALSQSRQGASSSEVNRLLSAALVSRRFCHLLLTDPAAALAAGYNGEHFDLTPEERARILAIQAKSLQDFAAQLLDLVAEQAADEIAGPDLVYSHSGMAARIGRRPWLG</sequence>
<dbReference type="InParanoid" id="A0A540VJK9"/>
<dbReference type="AlphaFoldDB" id="A0A540VJK9"/>
<reference evidence="2 3" key="1">
    <citation type="submission" date="2019-06" db="EMBL/GenBank/DDBJ databases">
        <title>Genome sequence of Litorilinea aerophila BAA-2444.</title>
        <authorList>
            <person name="Maclea K.S."/>
            <person name="Maurais E.G."/>
            <person name="Iannazzi L.C."/>
        </authorList>
    </citation>
    <scope>NUCLEOTIDE SEQUENCE [LARGE SCALE GENOMIC DNA]</scope>
    <source>
        <strain evidence="2 3">ATCC BAA-2444</strain>
    </source>
</reference>
<dbReference type="Proteomes" id="UP000317371">
    <property type="component" value="Unassembled WGS sequence"/>
</dbReference>
<proteinExistence type="predicted"/>
<comment type="caution">
    <text evidence="2">The sequence shown here is derived from an EMBL/GenBank/DDBJ whole genome shotgun (WGS) entry which is preliminary data.</text>
</comment>
<dbReference type="EMBL" id="VIGC01000005">
    <property type="protein sequence ID" value="TQE96906.1"/>
    <property type="molecule type" value="Genomic_DNA"/>
</dbReference>
<evidence type="ECO:0000256" key="1">
    <source>
        <dbReference type="SAM" id="MobiDB-lite"/>
    </source>
</evidence>
<feature type="region of interest" description="Disordered" evidence="1">
    <location>
        <begin position="1"/>
        <end position="23"/>
    </location>
</feature>
<accession>A0A540VJK9</accession>
<gene>
    <name evidence="2" type="ORF">FKZ61_04485</name>
</gene>
<feature type="compositionally biased region" description="Polar residues" evidence="1">
    <location>
        <begin position="8"/>
        <end position="23"/>
    </location>
</feature>
<evidence type="ECO:0000313" key="3">
    <source>
        <dbReference type="Proteomes" id="UP000317371"/>
    </source>
</evidence>
<evidence type="ECO:0000313" key="2">
    <source>
        <dbReference type="EMBL" id="TQE96906.1"/>
    </source>
</evidence>
<name>A0A540VJK9_9CHLR</name>
<keyword evidence="3" id="KW-1185">Reference proteome</keyword>